<gene>
    <name evidence="3" type="ORF">ACFSDE_19505</name>
</gene>
<dbReference type="InterPro" id="IPR025445">
    <property type="entry name" value="DUF4191"/>
</dbReference>
<feature type="transmembrane region" description="Helical" evidence="2">
    <location>
        <begin position="58"/>
        <end position="79"/>
    </location>
</feature>
<evidence type="ECO:0000313" key="3">
    <source>
        <dbReference type="EMBL" id="MFD1949000.1"/>
    </source>
</evidence>
<sequence length="235" mass="25519">MSNVDPSEMSRRQQMVATYRMAKQVYPRTGLLLLATFLVGAGLGFLLFFFVLPGDGTLALVFSIIGSVMVGLLALVIVFGRRAQSAAYKQMEGTPGAGARALMTLRRGWKTDQVIAFNKQQDLVHRVVGPPGIVLVGEGNPNRLKQLLANEERRHARVASEVPIHTVIVGDGEGQVPLPRLVKHVTKLGRSLRGAELTDVLGRLRAIDASRPNIPIPKGPVPTSMKGMRGQMRGR</sequence>
<organism evidence="3 4">
    <name type="scientific">Nocardioides aestuarii</name>
    <dbReference type="NCBI Taxonomy" id="252231"/>
    <lineage>
        <taxon>Bacteria</taxon>
        <taxon>Bacillati</taxon>
        <taxon>Actinomycetota</taxon>
        <taxon>Actinomycetes</taxon>
        <taxon>Propionibacteriales</taxon>
        <taxon>Nocardioidaceae</taxon>
        <taxon>Nocardioides</taxon>
    </lineage>
</organism>
<feature type="transmembrane region" description="Helical" evidence="2">
    <location>
        <begin position="30"/>
        <end position="52"/>
    </location>
</feature>
<keyword evidence="2" id="KW-0812">Transmembrane</keyword>
<protein>
    <submittedName>
        <fullName evidence="3">DUF4191 domain-containing protein</fullName>
    </submittedName>
</protein>
<evidence type="ECO:0000256" key="2">
    <source>
        <dbReference type="SAM" id="Phobius"/>
    </source>
</evidence>
<accession>A0ABW4TSV6</accession>
<comment type="caution">
    <text evidence="3">The sequence shown here is derived from an EMBL/GenBank/DDBJ whole genome shotgun (WGS) entry which is preliminary data.</text>
</comment>
<name>A0ABW4TSV6_9ACTN</name>
<dbReference type="EMBL" id="JBHUGD010000004">
    <property type="protein sequence ID" value="MFD1949000.1"/>
    <property type="molecule type" value="Genomic_DNA"/>
</dbReference>
<evidence type="ECO:0000313" key="4">
    <source>
        <dbReference type="Proteomes" id="UP001597351"/>
    </source>
</evidence>
<proteinExistence type="predicted"/>
<keyword evidence="2" id="KW-0472">Membrane</keyword>
<evidence type="ECO:0000256" key="1">
    <source>
        <dbReference type="SAM" id="MobiDB-lite"/>
    </source>
</evidence>
<feature type="region of interest" description="Disordered" evidence="1">
    <location>
        <begin position="211"/>
        <end position="235"/>
    </location>
</feature>
<keyword evidence="4" id="KW-1185">Reference proteome</keyword>
<dbReference type="Pfam" id="PF13829">
    <property type="entry name" value="DUF4191"/>
    <property type="match status" value="1"/>
</dbReference>
<dbReference type="Proteomes" id="UP001597351">
    <property type="component" value="Unassembled WGS sequence"/>
</dbReference>
<keyword evidence="2" id="KW-1133">Transmembrane helix</keyword>
<reference evidence="4" key="1">
    <citation type="journal article" date="2019" name="Int. J. Syst. Evol. Microbiol.">
        <title>The Global Catalogue of Microorganisms (GCM) 10K type strain sequencing project: providing services to taxonomists for standard genome sequencing and annotation.</title>
        <authorList>
            <consortium name="The Broad Institute Genomics Platform"/>
            <consortium name="The Broad Institute Genome Sequencing Center for Infectious Disease"/>
            <person name="Wu L."/>
            <person name="Ma J."/>
        </authorList>
    </citation>
    <scope>NUCLEOTIDE SEQUENCE [LARGE SCALE GENOMIC DNA]</scope>
    <source>
        <strain evidence="4">CGMCC 1.12477</strain>
    </source>
</reference>
<dbReference type="RefSeq" id="WP_343921286.1">
    <property type="nucleotide sequence ID" value="NZ_BAAAJT010000003.1"/>
</dbReference>